<evidence type="ECO:0000256" key="1">
    <source>
        <dbReference type="SAM" id="MobiDB-lite"/>
    </source>
</evidence>
<dbReference type="Proteomes" id="UP001642484">
    <property type="component" value="Unassembled WGS sequence"/>
</dbReference>
<name>A0ABP0P6X8_9DINO</name>
<proteinExistence type="predicted"/>
<accession>A0ABP0P6X8</accession>
<evidence type="ECO:0000313" key="3">
    <source>
        <dbReference type="Proteomes" id="UP001642484"/>
    </source>
</evidence>
<dbReference type="EMBL" id="CAXAMN010022629">
    <property type="protein sequence ID" value="CAK9071489.1"/>
    <property type="molecule type" value="Genomic_DNA"/>
</dbReference>
<gene>
    <name evidence="2" type="ORF">CCMP2556_LOCUS35153</name>
</gene>
<sequence>MAAGVRVMSHLSGLQAVRTSKYQSHGGQGGVWSHPAMDVTGPPLTFMGSTRLYGNAFPVSGSRKSRCPFHLHSCRTAAAAFRRGVRSPGDPKRATRSSGRTNEAVAEKCRVNGW</sequence>
<reference evidence="2 3" key="1">
    <citation type="submission" date="2024-02" db="EMBL/GenBank/DDBJ databases">
        <authorList>
            <person name="Chen Y."/>
            <person name="Shah S."/>
            <person name="Dougan E. K."/>
            <person name="Thang M."/>
            <person name="Chan C."/>
        </authorList>
    </citation>
    <scope>NUCLEOTIDE SEQUENCE [LARGE SCALE GENOMIC DNA]</scope>
</reference>
<feature type="region of interest" description="Disordered" evidence="1">
    <location>
        <begin position="84"/>
        <end position="107"/>
    </location>
</feature>
<organism evidence="2 3">
    <name type="scientific">Durusdinium trenchii</name>
    <dbReference type="NCBI Taxonomy" id="1381693"/>
    <lineage>
        <taxon>Eukaryota</taxon>
        <taxon>Sar</taxon>
        <taxon>Alveolata</taxon>
        <taxon>Dinophyceae</taxon>
        <taxon>Suessiales</taxon>
        <taxon>Symbiodiniaceae</taxon>
        <taxon>Durusdinium</taxon>
    </lineage>
</organism>
<keyword evidence="3" id="KW-1185">Reference proteome</keyword>
<comment type="caution">
    <text evidence="2">The sequence shown here is derived from an EMBL/GenBank/DDBJ whole genome shotgun (WGS) entry which is preliminary data.</text>
</comment>
<protein>
    <submittedName>
        <fullName evidence="2">Uncharacterized protein</fullName>
    </submittedName>
</protein>
<evidence type="ECO:0000313" key="2">
    <source>
        <dbReference type="EMBL" id="CAK9071489.1"/>
    </source>
</evidence>